<dbReference type="AlphaFoldDB" id="A0A074W3R9"/>
<organism evidence="2 3">
    <name type="scientific">Aureobasidium melanogenum (strain CBS 110374)</name>
    <name type="common">Aureobasidium pullulans var. melanogenum</name>
    <dbReference type="NCBI Taxonomy" id="1043003"/>
    <lineage>
        <taxon>Eukaryota</taxon>
        <taxon>Fungi</taxon>
        <taxon>Dikarya</taxon>
        <taxon>Ascomycota</taxon>
        <taxon>Pezizomycotina</taxon>
        <taxon>Dothideomycetes</taxon>
        <taxon>Dothideomycetidae</taxon>
        <taxon>Dothideales</taxon>
        <taxon>Saccotheciaceae</taxon>
        <taxon>Aureobasidium</taxon>
    </lineage>
</organism>
<evidence type="ECO:0000313" key="3">
    <source>
        <dbReference type="Proteomes" id="UP000030672"/>
    </source>
</evidence>
<dbReference type="HOGENOM" id="CLU_594436_0_0_1"/>
<sequence length="462" mass="51680">MANDSGSQPSFAWVEYDPRALAERRAAGVYKQQRRVVRAHVAHTSSGLRKATMARKDSIAKVAGPKKAIKAPKKSGHTPETPEEADKLAHDSISRLFSRLRSRDANAIASMGQKSDRVLLWDAFTGGTICFNAAMFVAGTFANTCGLSRHELHHDFGSGLLFLRGALLDGIQRTIVHTPKDTLNSISIALLAGWERRFGDHMSYKVHMQAWKTLPLAMGALEDISIAALTDVAMKCFQEATNERYIAENAFSTVRSLTNGTVVPSGLPLGFHIIPTERPEALSLLSTISNCSRFDYKLPRSVEEFRKLVIEIMSWSASHSVSAVPDELYEEQWDNLQLNACYHIRAAMICANEPLMWACIKAQGLTWIFDTQAGLDIHVESCQHLKTHELMGTKYQDLAIWAKMTLNSHATPTKSGDEHISALLKHTDIRTWEQMEALLKKFMYREELSGSKYRRLFNALVY</sequence>
<gene>
    <name evidence="2" type="ORF">M437DRAFT_72957</name>
</gene>
<dbReference type="EMBL" id="KL584826">
    <property type="protein sequence ID" value="KEQ66154.1"/>
    <property type="molecule type" value="Genomic_DNA"/>
</dbReference>
<keyword evidence="3" id="KW-1185">Reference proteome</keyword>
<evidence type="ECO:0000313" key="2">
    <source>
        <dbReference type="EMBL" id="KEQ66154.1"/>
    </source>
</evidence>
<dbReference type="RefSeq" id="XP_040883177.1">
    <property type="nucleotide sequence ID" value="XM_041025945.1"/>
</dbReference>
<feature type="region of interest" description="Disordered" evidence="1">
    <location>
        <begin position="55"/>
        <end position="87"/>
    </location>
</feature>
<dbReference type="GeneID" id="63919318"/>
<protein>
    <submittedName>
        <fullName evidence="2">Uncharacterized protein</fullName>
    </submittedName>
</protein>
<dbReference type="Proteomes" id="UP000030672">
    <property type="component" value="Unassembled WGS sequence"/>
</dbReference>
<evidence type="ECO:0000256" key="1">
    <source>
        <dbReference type="SAM" id="MobiDB-lite"/>
    </source>
</evidence>
<name>A0A074W3R9_AURM1</name>
<proteinExistence type="predicted"/>
<reference evidence="2 3" key="1">
    <citation type="journal article" date="2014" name="BMC Genomics">
        <title>Genome sequencing of four Aureobasidium pullulans varieties: biotechnological potential, stress tolerance, and description of new species.</title>
        <authorList>
            <person name="Gostin Ar C."/>
            <person name="Ohm R.A."/>
            <person name="Kogej T."/>
            <person name="Sonjak S."/>
            <person name="Turk M."/>
            <person name="Zajc J."/>
            <person name="Zalar P."/>
            <person name="Grube M."/>
            <person name="Sun H."/>
            <person name="Han J."/>
            <person name="Sharma A."/>
            <person name="Chiniquy J."/>
            <person name="Ngan C.Y."/>
            <person name="Lipzen A."/>
            <person name="Barry K."/>
            <person name="Grigoriev I.V."/>
            <person name="Gunde-Cimerman N."/>
        </authorList>
    </citation>
    <scope>NUCLEOTIDE SEQUENCE [LARGE SCALE GENOMIC DNA]</scope>
    <source>
        <strain evidence="2 3">CBS 110374</strain>
    </source>
</reference>
<feature type="compositionally biased region" description="Basic residues" evidence="1">
    <location>
        <begin position="67"/>
        <end position="76"/>
    </location>
</feature>
<accession>A0A074W3R9</accession>